<feature type="transmembrane region" description="Helical" evidence="1">
    <location>
        <begin position="43"/>
        <end position="67"/>
    </location>
</feature>
<proteinExistence type="predicted"/>
<organism evidence="2 3">
    <name type="scientific">Ajellomyces capsulatus</name>
    <name type="common">Darling's disease fungus</name>
    <name type="synonym">Histoplasma capsulatum</name>
    <dbReference type="NCBI Taxonomy" id="5037"/>
    <lineage>
        <taxon>Eukaryota</taxon>
        <taxon>Fungi</taxon>
        <taxon>Dikarya</taxon>
        <taxon>Ascomycota</taxon>
        <taxon>Pezizomycotina</taxon>
        <taxon>Eurotiomycetes</taxon>
        <taxon>Eurotiomycetidae</taxon>
        <taxon>Onygenales</taxon>
        <taxon>Ajellomycetaceae</taxon>
        <taxon>Histoplasma</taxon>
    </lineage>
</organism>
<evidence type="ECO:0000313" key="2">
    <source>
        <dbReference type="EMBL" id="QSS63934.1"/>
    </source>
</evidence>
<keyword evidence="1" id="KW-1133">Transmembrane helix</keyword>
<evidence type="ECO:0000313" key="3">
    <source>
        <dbReference type="Proteomes" id="UP000663671"/>
    </source>
</evidence>
<dbReference type="VEuPathDB" id="FungiDB:I7I51_00995"/>
<protein>
    <recommendedName>
        <fullName evidence="4">Transmembrane protein</fullName>
    </recommendedName>
</protein>
<evidence type="ECO:0000256" key="1">
    <source>
        <dbReference type="SAM" id="Phobius"/>
    </source>
</evidence>
<gene>
    <name evidence="2" type="ORF">I7I51_00995</name>
</gene>
<name>A0A8A1MH54_AJECA</name>
<accession>A0A8A1MH54</accession>
<reference evidence="2" key="1">
    <citation type="submission" date="2021-01" db="EMBL/GenBank/DDBJ databases">
        <title>Chromosome-level genome assembly of a human fungal pathogen reveals clustering of transcriptionally co-regulated genes.</title>
        <authorList>
            <person name="Voorhies M."/>
            <person name="Cohen S."/>
            <person name="Shea T.P."/>
            <person name="Petrus S."/>
            <person name="Munoz J.F."/>
            <person name="Poplawski S."/>
            <person name="Goldman W.E."/>
            <person name="Michael T."/>
            <person name="Cuomo C.A."/>
            <person name="Sil A."/>
            <person name="Beyhan S."/>
        </authorList>
    </citation>
    <scope>NUCLEOTIDE SEQUENCE</scope>
    <source>
        <strain evidence="2">WU24</strain>
    </source>
</reference>
<keyword evidence="1" id="KW-0472">Membrane</keyword>
<dbReference type="AlphaFoldDB" id="A0A8A1MH54"/>
<dbReference type="EMBL" id="CP069114">
    <property type="protein sequence ID" value="QSS63934.1"/>
    <property type="molecule type" value="Genomic_DNA"/>
</dbReference>
<evidence type="ECO:0008006" key="4">
    <source>
        <dbReference type="Google" id="ProtNLM"/>
    </source>
</evidence>
<sequence length="117" mass="13422">MVKGKIIIVLESNLSSCWAWREMMYSRATSHPHRLVWAGECCVASLVVIGIKVVASLVMVTTLIAHIRWKRLDGVKSTRMLFSRRRNLISVSVLVSFPHRKRLKSQTNYPFSIRTLP</sequence>
<keyword evidence="1" id="KW-0812">Transmembrane</keyword>
<dbReference type="Proteomes" id="UP000663671">
    <property type="component" value="Chromosome 1"/>
</dbReference>